<dbReference type="PRINTS" id="PR00412">
    <property type="entry name" value="EPOXHYDRLASE"/>
</dbReference>
<evidence type="ECO:0000313" key="5">
    <source>
        <dbReference type="Proteomes" id="UP000268162"/>
    </source>
</evidence>
<sequence>MLLSPLHLRHRLPQRVIVRSRAFSVSRVEPVRLASSHFPISVPAGPVPPLVILHGLFGSKQNWQSLGRAMAQRLGCDVYALDLRNHGESPHATPMTLEAMAQDVSYWLKEEGLSSIALLGHSMGGKVAMTMALNHPAAIEQLIVADMAPVAVPLSSTFAGYIRAMQHAEAQNPTSKRMADQLLQADIPELPIRQFLLTNYKPKQPQPGYTCRVPLDVLATALPNLGEFDADQPGAVFPRPTLFIAGSRSDYIKPEYRPTIARLFPRSLVEYIDAGHWVHSEKPTTFVQLVSDFYKSHSSPSTP</sequence>
<evidence type="ECO:0000259" key="3">
    <source>
        <dbReference type="Pfam" id="PF00561"/>
    </source>
</evidence>
<dbReference type="PANTHER" id="PTHR46118:SF4">
    <property type="entry name" value="PROTEIN ABHD11"/>
    <property type="match status" value="1"/>
</dbReference>
<dbReference type="FunFam" id="3.40.50.1820:FF:000039">
    <property type="entry name" value="Esterase ybfF"/>
    <property type="match status" value="1"/>
</dbReference>
<reference evidence="5" key="1">
    <citation type="journal article" date="2018" name="Nat. Microbiol.">
        <title>Leveraging single-cell genomics to expand the fungal tree of life.</title>
        <authorList>
            <person name="Ahrendt S.R."/>
            <person name="Quandt C.A."/>
            <person name="Ciobanu D."/>
            <person name="Clum A."/>
            <person name="Salamov A."/>
            <person name="Andreopoulos B."/>
            <person name="Cheng J.F."/>
            <person name="Woyke T."/>
            <person name="Pelin A."/>
            <person name="Henrissat B."/>
            <person name="Reynolds N.K."/>
            <person name="Benny G.L."/>
            <person name="Smith M.E."/>
            <person name="James T.Y."/>
            <person name="Grigoriev I.V."/>
        </authorList>
    </citation>
    <scope>NUCLEOTIDE SEQUENCE [LARGE SCALE GENOMIC DNA]</scope>
    <source>
        <strain evidence="5">RSA 468</strain>
    </source>
</reference>
<dbReference type="Pfam" id="PF00561">
    <property type="entry name" value="Abhydrolase_1"/>
    <property type="match status" value="1"/>
</dbReference>
<dbReference type="GO" id="GO:0005739">
    <property type="term" value="C:mitochondrion"/>
    <property type="evidence" value="ECO:0007669"/>
    <property type="project" value="TreeGrafter"/>
</dbReference>
<dbReference type="AlphaFoldDB" id="A0A4P9ZTT4"/>
<keyword evidence="2 4" id="KW-0378">Hydrolase</keyword>
<organism evidence="4 5">
    <name type="scientific">Dimargaris cristalligena</name>
    <dbReference type="NCBI Taxonomy" id="215637"/>
    <lineage>
        <taxon>Eukaryota</taxon>
        <taxon>Fungi</taxon>
        <taxon>Fungi incertae sedis</taxon>
        <taxon>Zoopagomycota</taxon>
        <taxon>Kickxellomycotina</taxon>
        <taxon>Dimargaritomycetes</taxon>
        <taxon>Dimargaritales</taxon>
        <taxon>Dimargaritaceae</taxon>
        <taxon>Dimargaris</taxon>
    </lineage>
</organism>
<gene>
    <name evidence="4" type="ORF">BJ085DRAFT_36566</name>
</gene>
<name>A0A4P9ZTT4_9FUNG</name>
<accession>A0A4P9ZTT4</accession>
<dbReference type="EMBL" id="ML002565">
    <property type="protein sequence ID" value="RKP36964.1"/>
    <property type="molecule type" value="Genomic_DNA"/>
</dbReference>
<dbReference type="InterPro" id="IPR000639">
    <property type="entry name" value="Epox_hydrolase-like"/>
</dbReference>
<dbReference type="SUPFAM" id="SSF53474">
    <property type="entry name" value="alpha/beta-Hydrolases"/>
    <property type="match status" value="1"/>
</dbReference>
<dbReference type="InterPro" id="IPR000073">
    <property type="entry name" value="AB_hydrolase_1"/>
</dbReference>
<evidence type="ECO:0000256" key="2">
    <source>
        <dbReference type="ARBA" id="ARBA00022801"/>
    </source>
</evidence>
<dbReference type="STRING" id="215637.A0A4P9ZTT4"/>
<dbReference type="GO" id="GO:0052689">
    <property type="term" value="F:carboxylic ester hydrolase activity"/>
    <property type="evidence" value="ECO:0007669"/>
    <property type="project" value="TreeGrafter"/>
</dbReference>
<evidence type="ECO:0000256" key="1">
    <source>
        <dbReference type="ARBA" id="ARBA00008645"/>
    </source>
</evidence>
<dbReference type="InterPro" id="IPR029058">
    <property type="entry name" value="AB_hydrolase_fold"/>
</dbReference>
<dbReference type="PRINTS" id="PR00111">
    <property type="entry name" value="ABHYDROLASE"/>
</dbReference>
<dbReference type="Proteomes" id="UP000268162">
    <property type="component" value="Unassembled WGS sequence"/>
</dbReference>
<protein>
    <submittedName>
        <fullName evidence="4">Putative alpha/beta fold family hydrolase</fullName>
    </submittedName>
</protein>
<comment type="similarity">
    <text evidence="1">Belongs to the AB hydrolase superfamily.</text>
</comment>
<dbReference type="Gene3D" id="3.40.50.1820">
    <property type="entry name" value="alpha/beta hydrolase"/>
    <property type="match status" value="1"/>
</dbReference>
<feature type="domain" description="AB hydrolase-1" evidence="3">
    <location>
        <begin position="48"/>
        <end position="283"/>
    </location>
</feature>
<dbReference type="PANTHER" id="PTHR46118">
    <property type="entry name" value="PROTEIN ABHD11"/>
    <property type="match status" value="1"/>
</dbReference>
<evidence type="ECO:0000313" key="4">
    <source>
        <dbReference type="EMBL" id="RKP36964.1"/>
    </source>
</evidence>
<proteinExistence type="inferred from homology"/>
<keyword evidence="5" id="KW-1185">Reference proteome</keyword>